<keyword evidence="7 9" id="KW-0234">DNA repair</keyword>
<keyword evidence="3 9" id="KW-0963">Cytoplasm</keyword>
<evidence type="ECO:0000256" key="2">
    <source>
        <dbReference type="ARBA" id="ARBA00008711"/>
    </source>
</evidence>
<evidence type="ECO:0000313" key="13">
    <source>
        <dbReference type="Proteomes" id="UP000070355"/>
    </source>
</evidence>
<dbReference type="InterPro" id="IPR008332">
    <property type="entry name" value="MethylG_MeTrfase_N"/>
</dbReference>
<comment type="catalytic activity">
    <reaction evidence="8 9">
        <text>a 6-O-methyl-2'-deoxyguanosine in DNA + L-cysteinyl-[protein] = S-methyl-L-cysteinyl-[protein] + a 2'-deoxyguanosine in DNA</text>
        <dbReference type="Rhea" id="RHEA:24000"/>
        <dbReference type="Rhea" id="RHEA-COMP:10131"/>
        <dbReference type="Rhea" id="RHEA-COMP:10132"/>
        <dbReference type="Rhea" id="RHEA-COMP:11367"/>
        <dbReference type="Rhea" id="RHEA-COMP:11368"/>
        <dbReference type="ChEBI" id="CHEBI:29950"/>
        <dbReference type="ChEBI" id="CHEBI:82612"/>
        <dbReference type="ChEBI" id="CHEBI:85445"/>
        <dbReference type="ChEBI" id="CHEBI:85448"/>
        <dbReference type="EC" id="2.1.1.63"/>
    </reaction>
</comment>
<reference evidence="13" key="1">
    <citation type="submission" date="2016-01" db="EMBL/GenBank/DDBJ databases">
        <authorList>
            <person name="Mitreva M."/>
            <person name="Pepin K.H."/>
            <person name="Mihindukulasuriya K.A."/>
            <person name="Fulton R."/>
            <person name="Fronick C."/>
            <person name="O'Laughlin M."/>
            <person name="Miner T."/>
            <person name="Herter B."/>
            <person name="Rosa B.A."/>
            <person name="Cordes M."/>
            <person name="Tomlinson C."/>
            <person name="Wollam A."/>
            <person name="Palsikar V.B."/>
            <person name="Mardis E.R."/>
            <person name="Wilson R.K."/>
        </authorList>
    </citation>
    <scope>NUCLEOTIDE SEQUENCE [LARGE SCALE GENOMIC DNA]</scope>
    <source>
        <strain evidence="13">DNF01167</strain>
    </source>
</reference>
<dbReference type="PANTHER" id="PTHR10815:SF5">
    <property type="entry name" value="METHYLATED-DNA--PROTEIN-CYSTEINE METHYLTRANSFERASE"/>
    <property type="match status" value="1"/>
</dbReference>
<dbReference type="PROSITE" id="PS00374">
    <property type="entry name" value="MGMT"/>
    <property type="match status" value="1"/>
</dbReference>
<dbReference type="InterPro" id="IPR036388">
    <property type="entry name" value="WH-like_DNA-bd_sf"/>
</dbReference>
<comment type="miscellaneous">
    <text evidence="9">This enzyme catalyzes only one turnover and therefore is not strictly catalytic. According to one definition, an enzyme is a biocatalyst that acts repeatedly and over many reaction cycles.</text>
</comment>
<dbReference type="EMBL" id="LSDC01000076">
    <property type="protein sequence ID" value="KXB59376.1"/>
    <property type="molecule type" value="Genomic_DNA"/>
</dbReference>
<sequence length="167" mass="18922">MYYCTYESKIGLLYLISDGNSLTGCYLEGQKYFPNNIDNYYMNEELSILVKSKVWLEKYFNGENPSIDEIPLNYIGTEFRKTVWEVLKEISYGKLVTYKHIAEKIAKAKGIKTMSSQAVGGAVGHNPLLIFIPCHRVIGVDGSLTGYAAGLNNKRFLLNLESDNNHY</sequence>
<dbReference type="InterPro" id="IPR036217">
    <property type="entry name" value="MethylDNA_cys_MeTrfase_DNAb"/>
</dbReference>
<dbReference type="PANTHER" id="PTHR10815">
    <property type="entry name" value="METHYLATED-DNA--PROTEIN-CYSTEINE METHYLTRANSFERASE"/>
    <property type="match status" value="1"/>
</dbReference>
<keyword evidence="5 9" id="KW-0808">Transferase</keyword>
<protein>
    <recommendedName>
        <fullName evidence="9">Methylated-DNA--protein-cysteine methyltransferase</fullName>
        <ecNumber evidence="9">2.1.1.63</ecNumber>
    </recommendedName>
    <alternativeName>
        <fullName evidence="9">6-O-methylguanine-DNA methyltransferase</fullName>
        <shortName evidence="9">MGMT</shortName>
    </alternativeName>
    <alternativeName>
        <fullName evidence="9">O-6-methylguanine-DNA-alkyltransferase</fullName>
    </alternativeName>
</protein>
<dbReference type="InterPro" id="IPR001497">
    <property type="entry name" value="MethylDNA_cys_MeTrfase_AS"/>
</dbReference>
<dbReference type="AlphaFoldDB" id="A0A133ZVB7"/>
<dbReference type="InterPro" id="IPR014048">
    <property type="entry name" value="MethylDNA_cys_MeTrfase_DNA-bd"/>
</dbReference>
<evidence type="ECO:0000256" key="3">
    <source>
        <dbReference type="ARBA" id="ARBA00022490"/>
    </source>
</evidence>
<proteinExistence type="inferred from homology"/>
<evidence type="ECO:0000256" key="4">
    <source>
        <dbReference type="ARBA" id="ARBA00022603"/>
    </source>
</evidence>
<feature type="active site" description="Nucleophile; methyl group acceptor" evidence="9">
    <location>
        <position position="134"/>
    </location>
</feature>
<dbReference type="Gene3D" id="1.10.10.10">
    <property type="entry name" value="Winged helix-like DNA-binding domain superfamily/Winged helix DNA-binding domain"/>
    <property type="match status" value="1"/>
</dbReference>
<evidence type="ECO:0000259" key="10">
    <source>
        <dbReference type="Pfam" id="PF01035"/>
    </source>
</evidence>
<comment type="function">
    <text evidence="9">Involved in the cellular defense against the biological effects of O6-methylguanine (O6-MeG) and O4-methylthymine (O4-MeT) in DNA. Repairs the methylated nucleobase in DNA by stoichiometrically transferring the methyl group to a cysteine residue in the enzyme. This is a suicide reaction: the enzyme is irreversibly inactivated.</text>
</comment>
<dbReference type="NCBIfam" id="TIGR00589">
    <property type="entry name" value="ogt"/>
    <property type="match status" value="1"/>
</dbReference>
<dbReference type="CDD" id="cd06445">
    <property type="entry name" value="ATase"/>
    <property type="match status" value="1"/>
</dbReference>
<dbReference type="GO" id="GO:0006307">
    <property type="term" value="P:DNA alkylation repair"/>
    <property type="evidence" value="ECO:0007669"/>
    <property type="project" value="UniProtKB-UniRule"/>
</dbReference>
<dbReference type="GO" id="GO:0003908">
    <property type="term" value="F:methylated-DNA-[protein]-cysteine S-methyltransferase activity"/>
    <property type="evidence" value="ECO:0007669"/>
    <property type="project" value="UniProtKB-UniRule"/>
</dbReference>
<dbReference type="STRING" id="1379.HMPREF3186_01194"/>
<dbReference type="GO" id="GO:0005737">
    <property type="term" value="C:cytoplasm"/>
    <property type="evidence" value="ECO:0007669"/>
    <property type="project" value="UniProtKB-SubCell"/>
</dbReference>
<dbReference type="InterPro" id="IPR023546">
    <property type="entry name" value="MGMT"/>
</dbReference>
<evidence type="ECO:0000259" key="11">
    <source>
        <dbReference type="Pfam" id="PF02870"/>
    </source>
</evidence>
<dbReference type="Pfam" id="PF02870">
    <property type="entry name" value="Methyltransf_1N"/>
    <property type="match status" value="1"/>
</dbReference>
<dbReference type="HAMAP" id="MF_00772">
    <property type="entry name" value="OGT"/>
    <property type="match status" value="1"/>
</dbReference>
<evidence type="ECO:0000256" key="1">
    <source>
        <dbReference type="ARBA" id="ARBA00001286"/>
    </source>
</evidence>
<evidence type="ECO:0000256" key="6">
    <source>
        <dbReference type="ARBA" id="ARBA00022763"/>
    </source>
</evidence>
<comment type="subcellular location">
    <subcellularLocation>
        <location evidence="9">Cytoplasm</location>
    </subcellularLocation>
</comment>
<dbReference type="EC" id="2.1.1.63" evidence="9"/>
<evidence type="ECO:0000256" key="5">
    <source>
        <dbReference type="ARBA" id="ARBA00022679"/>
    </source>
</evidence>
<dbReference type="RefSeq" id="WP_060914323.1">
    <property type="nucleotide sequence ID" value="NZ_JAGZGJ010000004.1"/>
</dbReference>
<dbReference type="OrthoDB" id="9802228at2"/>
<dbReference type="SUPFAM" id="SSF46767">
    <property type="entry name" value="Methylated DNA-protein cysteine methyltransferase, C-terminal domain"/>
    <property type="match status" value="1"/>
</dbReference>
<organism evidence="12 13">
    <name type="scientific">Gemella haemolysans</name>
    <dbReference type="NCBI Taxonomy" id="1379"/>
    <lineage>
        <taxon>Bacteria</taxon>
        <taxon>Bacillati</taxon>
        <taxon>Bacillota</taxon>
        <taxon>Bacilli</taxon>
        <taxon>Bacillales</taxon>
        <taxon>Gemellaceae</taxon>
        <taxon>Gemella</taxon>
    </lineage>
</organism>
<evidence type="ECO:0000256" key="8">
    <source>
        <dbReference type="ARBA" id="ARBA00049348"/>
    </source>
</evidence>
<evidence type="ECO:0000313" key="12">
    <source>
        <dbReference type="EMBL" id="KXB59376.1"/>
    </source>
</evidence>
<feature type="domain" description="Methylguanine DNA methyltransferase ribonuclease-like" evidence="11">
    <location>
        <begin position="1"/>
        <end position="73"/>
    </location>
</feature>
<feature type="domain" description="Methylated-DNA-[protein]-cysteine S-methyltransferase DNA binding" evidence="10">
    <location>
        <begin position="78"/>
        <end position="162"/>
    </location>
</feature>
<keyword evidence="6 9" id="KW-0227">DNA damage</keyword>
<keyword evidence="4 9" id="KW-0489">Methyltransferase</keyword>
<dbReference type="Pfam" id="PF01035">
    <property type="entry name" value="DNA_binding_1"/>
    <property type="match status" value="1"/>
</dbReference>
<comment type="caution">
    <text evidence="12">The sequence shown here is derived from an EMBL/GenBank/DDBJ whole genome shotgun (WGS) entry which is preliminary data.</text>
</comment>
<comment type="similarity">
    <text evidence="2 9">Belongs to the MGMT family.</text>
</comment>
<evidence type="ECO:0000256" key="9">
    <source>
        <dbReference type="HAMAP-Rule" id="MF_00772"/>
    </source>
</evidence>
<accession>A0A133ZVB7</accession>
<dbReference type="Proteomes" id="UP000070355">
    <property type="component" value="Unassembled WGS sequence"/>
</dbReference>
<dbReference type="GO" id="GO:0032259">
    <property type="term" value="P:methylation"/>
    <property type="evidence" value="ECO:0007669"/>
    <property type="project" value="UniProtKB-KW"/>
</dbReference>
<dbReference type="SUPFAM" id="SSF53155">
    <property type="entry name" value="Methylated DNA-protein cysteine methyltransferase domain"/>
    <property type="match status" value="1"/>
</dbReference>
<dbReference type="PATRIC" id="fig|1379.3.peg.1174"/>
<comment type="catalytic activity">
    <reaction evidence="1 9">
        <text>a 4-O-methyl-thymidine in DNA + L-cysteinyl-[protein] = a thymidine in DNA + S-methyl-L-cysteinyl-[protein]</text>
        <dbReference type="Rhea" id="RHEA:53428"/>
        <dbReference type="Rhea" id="RHEA-COMP:10131"/>
        <dbReference type="Rhea" id="RHEA-COMP:10132"/>
        <dbReference type="Rhea" id="RHEA-COMP:13555"/>
        <dbReference type="Rhea" id="RHEA-COMP:13556"/>
        <dbReference type="ChEBI" id="CHEBI:29950"/>
        <dbReference type="ChEBI" id="CHEBI:82612"/>
        <dbReference type="ChEBI" id="CHEBI:137386"/>
        <dbReference type="ChEBI" id="CHEBI:137387"/>
        <dbReference type="EC" id="2.1.1.63"/>
    </reaction>
</comment>
<gene>
    <name evidence="12" type="ORF">HMPREF3186_01194</name>
</gene>
<name>A0A133ZVB7_9BACL</name>
<dbReference type="Gene3D" id="3.30.160.70">
    <property type="entry name" value="Methylated DNA-protein cysteine methyltransferase domain"/>
    <property type="match status" value="1"/>
</dbReference>
<evidence type="ECO:0000256" key="7">
    <source>
        <dbReference type="ARBA" id="ARBA00023204"/>
    </source>
</evidence>
<dbReference type="FunFam" id="1.10.10.10:FF:000214">
    <property type="entry name" value="Methylated-DNA--protein-cysteine methyltransferase"/>
    <property type="match status" value="1"/>
</dbReference>
<dbReference type="InterPro" id="IPR036631">
    <property type="entry name" value="MGMT_N_sf"/>
</dbReference>